<evidence type="ECO:0000313" key="9">
    <source>
        <dbReference type="Proteomes" id="UP000004358"/>
    </source>
</evidence>
<sequence>MHPFEKAVAANWPPHSWSDCTVMVAVSGGADSVALLRSLAAIRESGPGRLIAVHVDHNLRKESDTDAQFVAQLAQQLGIEGILGRVDFELSGPDGIEAAARSARYGFLRTFAMDHGARYVVTAHTADDQIETVLHRILRGTSLAGLSGIPRARELELGISLLRPMLSIRRSEVEAYLADLGQTFRHDETNDESRFFRNRLRNDLLPLLRDAYLPQVDQSLLRLAIGAAECREYVETQASQLLDVCLMRETDESVTLDAKKLGTAPPFLAKEACVLLWKQHAWPRQSMSREKWEALWTLITGDSPAPFELPGGIRAEKKGEQLTLTPLE</sequence>
<protein>
    <recommendedName>
        <fullName evidence="6">tRNA(Ile)-lysidine synthase</fullName>
        <ecNumber evidence="6">6.3.4.19</ecNumber>
    </recommendedName>
    <alternativeName>
        <fullName evidence="6">tRNA(Ile)-2-lysyl-cytidine synthase</fullName>
    </alternativeName>
    <alternativeName>
        <fullName evidence="6">tRNA(Ile)-lysidine synthetase</fullName>
    </alternativeName>
</protein>
<comment type="subcellular location">
    <subcellularLocation>
        <location evidence="6">Cytoplasm</location>
    </subcellularLocation>
</comment>
<comment type="caution">
    <text evidence="8">The sequence shown here is derived from an EMBL/GenBank/DDBJ whole genome shotgun (WGS) entry which is preliminary data.</text>
</comment>
<dbReference type="eggNOG" id="COG0037">
    <property type="taxonomic scope" value="Bacteria"/>
</dbReference>
<dbReference type="GO" id="GO:0032267">
    <property type="term" value="F:tRNA(Ile)-lysidine synthase activity"/>
    <property type="evidence" value="ECO:0007669"/>
    <property type="project" value="UniProtKB-EC"/>
</dbReference>
<keyword evidence="6" id="KW-0963">Cytoplasm</keyword>
<evidence type="ECO:0000256" key="3">
    <source>
        <dbReference type="ARBA" id="ARBA00022741"/>
    </source>
</evidence>
<dbReference type="GO" id="GO:0005737">
    <property type="term" value="C:cytoplasm"/>
    <property type="evidence" value="ECO:0007669"/>
    <property type="project" value="UniProtKB-SubCell"/>
</dbReference>
<dbReference type="EC" id="6.3.4.19" evidence="6"/>
<dbReference type="SUPFAM" id="SSF52402">
    <property type="entry name" value="Adenine nucleotide alpha hydrolases-like"/>
    <property type="match status" value="1"/>
</dbReference>
<dbReference type="Proteomes" id="UP000004358">
    <property type="component" value="Unassembled WGS sequence"/>
</dbReference>
<keyword evidence="4 6" id="KW-0067">ATP-binding</keyword>
<comment type="similarity">
    <text evidence="6">Belongs to the tRNA(Ile)-lysidine synthase family.</text>
</comment>
<dbReference type="InterPro" id="IPR012094">
    <property type="entry name" value="tRNA_Ile_lys_synt"/>
</dbReference>
<dbReference type="HOGENOM" id="CLU_018869_0_0_0"/>
<dbReference type="EMBL" id="AANZ01000005">
    <property type="protein sequence ID" value="EAQ81263.1"/>
    <property type="molecule type" value="Genomic_DNA"/>
</dbReference>
<comment type="function">
    <text evidence="6">Ligates lysine onto the cytidine present at position 34 of the AUA codon-specific tRNA(Ile) that contains the anticodon CAU, in an ATP-dependent manner. Cytidine is converted to lysidine, thus changing the amino acid specificity of the tRNA from methionine to isoleucine.</text>
</comment>
<dbReference type="PANTHER" id="PTHR43033:SF1">
    <property type="entry name" value="TRNA(ILE)-LYSIDINE SYNTHASE-RELATED"/>
    <property type="match status" value="1"/>
</dbReference>
<comment type="domain">
    <text evidence="6">The N-terminal region contains the highly conserved SGGXDS motif, predicted to be a P-loop motif involved in ATP binding.</text>
</comment>
<dbReference type="PANTHER" id="PTHR43033">
    <property type="entry name" value="TRNA(ILE)-LYSIDINE SYNTHASE-RELATED"/>
    <property type="match status" value="1"/>
</dbReference>
<dbReference type="SUPFAM" id="SSF82829">
    <property type="entry name" value="MesJ substrate recognition domain-like"/>
    <property type="match status" value="1"/>
</dbReference>
<evidence type="ECO:0000313" key="8">
    <source>
        <dbReference type="EMBL" id="EAQ81263.1"/>
    </source>
</evidence>
<dbReference type="Pfam" id="PF01171">
    <property type="entry name" value="ATP_bind_3"/>
    <property type="match status" value="1"/>
</dbReference>
<dbReference type="InterPro" id="IPR011063">
    <property type="entry name" value="TilS/TtcA_N"/>
</dbReference>
<dbReference type="STRING" id="314230.DSM3645_22766"/>
<organism evidence="8 9">
    <name type="scientific">Blastopirellula marina DSM 3645</name>
    <dbReference type="NCBI Taxonomy" id="314230"/>
    <lineage>
        <taxon>Bacteria</taxon>
        <taxon>Pseudomonadati</taxon>
        <taxon>Planctomycetota</taxon>
        <taxon>Planctomycetia</taxon>
        <taxon>Pirellulales</taxon>
        <taxon>Pirellulaceae</taxon>
        <taxon>Blastopirellula</taxon>
    </lineage>
</organism>
<dbReference type="InterPro" id="IPR014729">
    <property type="entry name" value="Rossmann-like_a/b/a_fold"/>
</dbReference>
<evidence type="ECO:0000256" key="2">
    <source>
        <dbReference type="ARBA" id="ARBA00022694"/>
    </source>
</evidence>
<evidence type="ECO:0000256" key="6">
    <source>
        <dbReference type="HAMAP-Rule" id="MF_01161"/>
    </source>
</evidence>
<dbReference type="Gene3D" id="3.40.50.620">
    <property type="entry name" value="HUPs"/>
    <property type="match status" value="1"/>
</dbReference>
<name>A3ZPZ0_9BACT</name>
<keyword evidence="3 6" id="KW-0547">Nucleotide-binding</keyword>
<evidence type="ECO:0000256" key="4">
    <source>
        <dbReference type="ARBA" id="ARBA00022840"/>
    </source>
</evidence>
<evidence type="ECO:0000256" key="1">
    <source>
        <dbReference type="ARBA" id="ARBA00022598"/>
    </source>
</evidence>
<keyword evidence="2 6" id="KW-0819">tRNA processing</keyword>
<dbReference type="InterPro" id="IPR012795">
    <property type="entry name" value="tRNA_Ile_lys_synt_N"/>
</dbReference>
<comment type="catalytic activity">
    <reaction evidence="5 6">
        <text>cytidine(34) in tRNA(Ile2) + L-lysine + ATP = lysidine(34) in tRNA(Ile2) + AMP + diphosphate + H(+)</text>
        <dbReference type="Rhea" id="RHEA:43744"/>
        <dbReference type="Rhea" id="RHEA-COMP:10625"/>
        <dbReference type="Rhea" id="RHEA-COMP:10670"/>
        <dbReference type="ChEBI" id="CHEBI:15378"/>
        <dbReference type="ChEBI" id="CHEBI:30616"/>
        <dbReference type="ChEBI" id="CHEBI:32551"/>
        <dbReference type="ChEBI" id="CHEBI:33019"/>
        <dbReference type="ChEBI" id="CHEBI:82748"/>
        <dbReference type="ChEBI" id="CHEBI:83665"/>
        <dbReference type="ChEBI" id="CHEBI:456215"/>
        <dbReference type="EC" id="6.3.4.19"/>
    </reaction>
</comment>
<dbReference type="NCBIfam" id="TIGR02432">
    <property type="entry name" value="lysidine_TilS_N"/>
    <property type="match status" value="1"/>
</dbReference>
<feature type="binding site" evidence="6">
    <location>
        <begin position="27"/>
        <end position="32"/>
    </location>
    <ligand>
        <name>ATP</name>
        <dbReference type="ChEBI" id="CHEBI:30616"/>
    </ligand>
</feature>
<dbReference type="GO" id="GO:0005524">
    <property type="term" value="F:ATP binding"/>
    <property type="evidence" value="ECO:0007669"/>
    <property type="project" value="UniProtKB-UniRule"/>
</dbReference>
<evidence type="ECO:0000259" key="7">
    <source>
        <dbReference type="Pfam" id="PF01171"/>
    </source>
</evidence>
<keyword evidence="1 6" id="KW-0436">Ligase</keyword>
<dbReference type="HAMAP" id="MF_01161">
    <property type="entry name" value="tRNA_Ile_lys_synt"/>
    <property type="match status" value="1"/>
</dbReference>
<reference evidence="8 9" key="1">
    <citation type="submission" date="2006-02" db="EMBL/GenBank/DDBJ databases">
        <authorList>
            <person name="Amann R."/>
            <person name="Ferriera S."/>
            <person name="Johnson J."/>
            <person name="Kravitz S."/>
            <person name="Halpern A."/>
            <person name="Remington K."/>
            <person name="Beeson K."/>
            <person name="Tran B."/>
            <person name="Rogers Y.-H."/>
            <person name="Friedman R."/>
            <person name="Venter J.C."/>
        </authorList>
    </citation>
    <scope>NUCLEOTIDE SEQUENCE [LARGE SCALE GENOMIC DNA]</scope>
    <source>
        <strain evidence="8 9">DSM 3645</strain>
    </source>
</reference>
<gene>
    <name evidence="6" type="primary">tilS</name>
    <name evidence="8" type="ORF">DSM3645_22766</name>
</gene>
<evidence type="ECO:0000256" key="5">
    <source>
        <dbReference type="ARBA" id="ARBA00048539"/>
    </source>
</evidence>
<proteinExistence type="inferred from homology"/>
<accession>A3ZPZ0</accession>
<feature type="domain" description="tRNA(Ile)-lysidine/2-thiocytidine synthase N-terminal" evidence="7">
    <location>
        <begin position="22"/>
        <end position="202"/>
    </location>
</feature>
<dbReference type="GO" id="GO:0006400">
    <property type="term" value="P:tRNA modification"/>
    <property type="evidence" value="ECO:0007669"/>
    <property type="project" value="UniProtKB-UniRule"/>
</dbReference>
<dbReference type="AlphaFoldDB" id="A3ZPZ0"/>
<dbReference type="CDD" id="cd01992">
    <property type="entry name" value="TilS_N"/>
    <property type="match status" value="1"/>
</dbReference>